<evidence type="ECO:0000313" key="1">
    <source>
        <dbReference type="EMBL" id="SDF34495.1"/>
    </source>
</evidence>
<reference evidence="2" key="1">
    <citation type="submission" date="2016-10" db="EMBL/GenBank/DDBJ databases">
        <authorList>
            <person name="Varghese N."/>
            <person name="Submissions S."/>
        </authorList>
    </citation>
    <scope>NUCLEOTIDE SEQUENCE [LARGE SCALE GENOMIC DNA]</scope>
    <source>
        <strain evidence="2">IBRC-M 10760</strain>
    </source>
</reference>
<accession>A0A1G7KBE9</accession>
<protein>
    <submittedName>
        <fullName evidence="1">Uncharacterized protein</fullName>
    </submittedName>
</protein>
<keyword evidence="2" id="KW-1185">Reference proteome</keyword>
<dbReference type="AlphaFoldDB" id="A0A1G7KBE9"/>
<sequence length="82" mass="9364">MVETIRVSEEYHEWLRGHRRDDETMEETLRRMTRGPNPEAVAGILVENEADEAKEAVSDLQGRDRGRFDAARGAFESEGEDS</sequence>
<evidence type="ECO:0000313" key="2">
    <source>
        <dbReference type="Proteomes" id="UP000199076"/>
    </source>
</evidence>
<dbReference type="STRING" id="660518.SAMN05216218_105242"/>
<dbReference type="RefSeq" id="WP_092690659.1">
    <property type="nucleotide sequence ID" value="NZ_FNBK01000005.1"/>
</dbReference>
<proteinExistence type="predicted"/>
<gene>
    <name evidence="1" type="ORF">SAMN05216218_105242</name>
</gene>
<name>A0A1G7KBE9_9EURY</name>
<dbReference type="Proteomes" id="UP000199076">
    <property type="component" value="Unassembled WGS sequence"/>
</dbReference>
<dbReference type="EMBL" id="FNBK01000005">
    <property type="protein sequence ID" value="SDF34495.1"/>
    <property type="molecule type" value="Genomic_DNA"/>
</dbReference>
<dbReference type="OrthoDB" id="9187at2157"/>
<organism evidence="1 2">
    <name type="scientific">Halorientalis regularis</name>
    <dbReference type="NCBI Taxonomy" id="660518"/>
    <lineage>
        <taxon>Archaea</taxon>
        <taxon>Methanobacteriati</taxon>
        <taxon>Methanobacteriota</taxon>
        <taxon>Stenosarchaea group</taxon>
        <taxon>Halobacteria</taxon>
        <taxon>Halobacteriales</taxon>
        <taxon>Haloarculaceae</taxon>
        <taxon>Halorientalis</taxon>
    </lineage>
</organism>